<feature type="domain" description="NADP-dependent oxidoreductase" evidence="7">
    <location>
        <begin position="18"/>
        <end position="267"/>
    </location>
</feature>
<dbReference type="PANTHER" id="PTHR43827">
    <property type="entry name" value="2,5-DIKETO-D-GLUCONIC ACID REDUCTASE"/>
    <property type="match status" value="1"/>
</dbReference>
<dbReference type="FunFam" id="3.20.20.100:FF:000015">
    <property type="entry name" value="Oxidoreductase, aldo/keto reductase family"/>
    <property type="match status" value="1"/>
</dbReference>
<dbReference type="InterPro" id="IPR023210">
    <property type="entry name" value="NADP_OxRdtase_dom"/>
</dbReference>
<dbReference type="PROSITE" id="PS00798">
    <property type="entry name" value="ALDOKETO_REDUCTASE_1"/>
    <property type="match status" value="1"/>
</dbReference>
<dbReference type="InterPro" id="IPR036812">
    <property type="entry name" value="NAD(P)_OxRdtase_dom_sf"/>
</dbReference>
<keyword evidence="2" id="KW-0521">NADP</keyword>
<feature type="binding site" evidence="5">
    <location>
        <position position="110"/>
    </location>
    <ligand>
        <name>substrate</name>
    </ligand>
</feature>
<proteinExistence type="inferred from homology"/>
<dbReference type="Gene3D" id="3.20.20.100">
    <property type="entry name" value="NADP-dependent oxidoreductase domain"/>
    <property type="match status" value="1"/>
</dbReference>
<dbReference type="AlphaFoldDB" id="A0A7X0ZKP1"/>
<dbReference type="PRINTS" id="PR00069">
    <property type="entry name" value="ALDKETRDTASE"/>
</dbReference>
<accession>A0A7X0ZKP1</accession>
<comment type="similarity">
    <text evidence="1">Belongs to the aldo/keto reductase family.</text>
</comment>
<gene>
    <name evidence="8" type="ORF">HCB47_14745</name>
</gene>
<evidence type="ECO:0000259" key="7">
    <source>
        <dbReference type="Pfam" id="PF00248"/>
    </source>
</evidence>
<evidence type="ECO:0000256" key="4">
    <source>
        <dbReference type="PIRSR" id="PIRSR000097-1"/>
    </source>
</evidence>
<evidence type="ECO:0000313" key="8">
    <source>
        <dbReference type="EMBL" id="MBC2288871.1"/>
    </source>
</evidence>
<keyword evidence="3" id="KW-0560">Oxidoreductase</keyword>
<dbReference type="CDD" id="cd19071">
    <property type="entry name" value="AKR_AKR1-5-like"/>
    <property type="match status" value="1"/>
</dbReference>
<name>A0A7X0ZKP1_9LIST</name>
<evidence type="ECO:0000256" key="6">
    <source>
        <dbReference type="PIRSR" id="PIRSR000097-3"/>
    </source>
</evidence>
<dbReference type="RefSeq" id="WP_185608277.1">
    <property type="nucleotide sequence ID" value="NZ_JAARZO010000008.1"/>
</dbReference>
<dbReference type="GO" id="GO:0016616">
    <property type="term" value="F:oxidoreductase activity, acting on the CH-OH group of donors, NAD or NADP as acceptor"/>
    <property type="evidence" value="ECO:0007669"/>
    <property type="project" value="UniProtKB-ARBA"/>
</dbReference>
<dbReference type="Proteomes" id="UP000558070">
    <property type="component" value="Unassembled WGS sequence"/>
</dbReference>
<sequence length="282" mass="31635">MTIQEVYTLSNGYKIPTIGFGTWQTPDGEVAKEAVFQAIQAGYRHIDTASAYKNEKSVGDGIKASGVSREELFITTKLGSKGHSYQAAKNAIDASLQQLQLDYVDLYLIHWPNPLAIRDRWQEGNALAWRAMEEAVAEGKIRSLGVSNFLSHHLDALFESANIKPVINQLFLNPSDQQEQIVDYNKSHDILSEGYSPLGTGKIFDVKELQKIAKKYNKTVAQLAIRWSLQQGFIPLPKSIHEDRIRENLAVFDFVISEEDLVRINQLKGMFGVAPNPDLVNF</sequence>
<evidence type="ECO:0000313" key="9">
    <source>
        <dbReference type="Proteomes" id="UP000558070"/>
    </source>
</evidence>
<reference evidence="8 9" key="1">
    <citation type="submission" date="2020-03" db="EMBL/GenBank/DDBJ databases">
        <title>Soil Listeria distribution.</title>
        <authorList>
            <person name="Liao J."/>
            <person name="Wiedmann M."/>
        </authorList>
    </citation>
    <scope>NUCLEOTIDE SEQUENCE [LARGE SCALE GENOMIC DNA]</scope>
    <source>
        <strain evidence="8 9">FSL L7-0072</strain>
    </source>
</reference>
<dbReference type="PROSITE" id="PS00062">
    <property type="entry name" value="ALDOKETO_REDUCTASE_2"/>
    <property type="match status" value="1"/>
</dbReference>
<feature type="active site" description="Proton donor" evidence="4">
    <location>
        <position position="52"/>
    </location>
</feature>
<evidence type="ECO:0000256" key="5">
    <source>
        <dbReference type="PIRSR" id="PIRSR000097-2"/>
    </source>
</evidence>
<dbReference type="PIRSF" id="PIRSF000097">
    <property type="entry name" value="AKR"/>
    <property type="match status" value="1"/>
</dbReference>
<dbReference type="InterPro" id="IPR018170">
    <property type="entry name" value="Aldo/ket_reductase_CS"/>
</dbReference>
<protein>
    <submittedName>
        <fullName evidence="8">Aldo/keto reductase</fullName>
    </submittedName>
</protein>
<dbReference type="Pfam" id="PF00248">
    <property type="entry name" value="Aldo_ket_red"/>
    <property type="match status" value="1"/>
</dbReference>
<dbReference type="SUPFAM" id="SSF51430">
    <property type="entry name" value="NAD(P)-linked oxidoreductase"/>
    <property type="match status" value="1"/>
</dbReference>
<dbReference type="PROSITE" id="PS00063">
    <property type="entry name" value="ALDOKETO_REDUCTASE_3"/>
    <property type="match status" value="1"/>
</dbReference>
<dbReference type="InterPro" id="IPR020471">
    <property type="entry name" value="AKR"/>
</dbReference>
<organism evidence="8 9">
    <name type="scientific">Listeria farberi</name>
    <dbReference type="NCBI Taxonomy" id="2713500"/>
    <lineage>
        <taxon>Bacteria</taxon>
        <taxon>Bacillati</taxon>
        <taxon>Bacillota</taxon>
        <taxon>Bacilli</taxon>
        <taxon>Bacillales</taxon>
        <taxon>Listeriaceae</taxon>
        <taxon>Listeria</taxon>
    </lineage>
</organism>
<dbReference type="PANTHER" id="PTHR43827:SF3">
    <property type="entry name" value="NADP-DEPENDENT OXIDOREDUCTASE DOMAIN-CONTAINING PROTEIN"/>
    <property type="match status" value="1"/>
</dbReference>
<evidence type="ECO:0000256" key="2">
    <source>
        <dbReference type="ARBA" id="ARBA00022857"/>
    </source>
</evidence>
<dbReference type="EMBL" id="JAARZO010000008">
    <property type="protein sequence ID" value="MBC2288871.1"/>
    <property type="molecule type" value="Genomic_DNA"/>
</dbReference>
<evidence type="ECO:0000256" key="3">
    <source>
        <dbReference type="ARBA" id="ARBA00023002"/>
    </source>
</evidence>
<evidence type="ECO:0000256" key="1">
    <source>
        <dbReference type="ARBA" id="ARBA00007905"/>
    </source>
</evidence>
<feature type="site" description="Lowers pKa of active site Tyr" evidence="6">
    <location>
        <position position="77"/>
    </location>
</feature>
<comment type="caution">
    <text evidence="8">The sequence shown here is derived from an EMBL/GenBank/DDBJ whole genome shotgun (WGS) entry which is preliminary data.</text>
</comment>